<protein>
    <submittedName>
        <fullName evidence="2">Uncharacterized protein</fullName>
    </submittedName>
</protein>
<accession>A0A060SVJ7</accession>
<reference evidence="2" key="1">
    <citation type="submission" date="2014-01" db="EMBL/GenBank/DDBJ databases">
        <title>The genome of the white-rot fungus Pycnoporus cinnabarinus: a basidiomycete model with a versatile arsenal for lignocellulosic biomass breakdown.</title>
        <authorList>
            <person name="Levasseur A."/>
            <person name="Lomascolo A."/>
            <person name="Ruiz-Duenas F.J."/>
            <person name="Uzan E."/>
            <person name="Piumi F."/>
            <person name="Kues U."/>
            <person name="Ram A.F.J."/>
            <person name="Murat C."/>
            <person name="Haon M."/>
            <person name="Benoit I."/>
            <person name="Arfi Y."/>
            <person name="Chevret D."/>
            <person name="Drula E."/>
            <person name="Kwon M.J."/>
            <person name="Gouret P."/>
            <person name="Lesage-Meessen L."/>
            <person name="Lombard V."/>
            <person name="Mariette J."/>
            <person name="Noirot C."/>
            <person name="Park J."/>
            <person name="Patyshakuliyeva A."/>
            <person name="Wieneger R.A.B."/>
            <person name="Wosten H.A.B."/>
            <person name="Martin F."/>
            <person name="Coutinho P.M."/>
            <person name="de Vries R."/>
            <person name="Martinez A.T."/>
            <person name="Klopp C."/>
            <person name="Pontarotti P."/>
            <person name="Henrissat B."/>
            <person name="Record E."/>
        </authorList>
    </citation>
    <scope>NUCLEOTIDE SEQUENCE [LARGE SCALE GENOMIC DNA]</scope>
    <source>
        <strain evidence="2">BRFM137</strain>
    </source>
</reference>
<feature type="compositionally biased region" description="Basic and acidic residues" evidence="1">
    <location>
        <begin position="466"/>
        <end position="488"/>
    </location>
</feature>
<dbReference type="OMA" id="HNQISHA"/>
<name>A0A060SVJ7_PYCCI</name>
<feature type="compositionally biased region" description="Polar residues" evidence="1">
    <location>
        <begin position="8"/>
        <end position="19"/>
    </location>
</feature>
<feature type="compositionally biased region" description="Polar residues" evidence="1">
    <location>
        <begin position="451"/>
        <end position="465"/>
    </location>
</feature>
<feature type="region of interest" description="Disordered" evidence="1">
    <location>
        <begin position="201"/>
        <end position="242"/>
    </location>
</feature>
<proteinExistence type="predicted"/>
<dbReference type="HOGENOM" id="CLU_353788_0_0_1"/>
<feature type="compositionally biased region" description="Polar residues" evidence="1">
    <location>
        <begin position="256"/>
        <end position="267"/>
    </location>
</feature>
<feature type="region of interest" description="Disordered" evidence="1">
    <location>
        <begin position="1"/>
        <end position="40"/>
    </location>
</feature>
<evidence type="ECO:0000313" key="3">
    <source>
        <dbReference type="Proteomes" id="UP000029665"/>
    </source>
</evidence>
<comment type="caution">
    <text evidence="2">The sequence shown here is derived from an EMBL/GenBank/DDBJ whole genome shotgun (WGS) entry which is preliminary data.</text>
</comment>
<dbReference type="AlphaFoldDB" id="A0A060SVJ7"/>
<feature type="compositionally biased region" description="Low complexity" evidence="1">
    <location>
        <begin position="505"/>
        <end position="545"/>
    </location>
</feature>
<feature type="region of interest" description="Disordered" evidence="1">
    <location>
        <begin position="113"/>
        <end position="162"/>
    </location>
</feature>
<evidence type="ECO:0000313" key="2">
    <source>
        <dbReference type="EMBL" id="CDO76224.1"/>
    </source>
</evidence>
<dbReference type="OrthoDB" id="5348546at2759"/>
<sequence>MDGILGVSSPSRRVSFTTSSERDRPFVRPHPPSPTKRRVHARAQKALLATTGVIPKLEIANSLHPSASTTAKVSPTAPEVVCALLQEAPQRPIAPVRTRIQLRSAFASGHATVAEESDDLPPSSPIASPLSSPLTSPVEHNQISHARENEGSLPPSSPIAIPRSPARYVTAAGDYDLTPSPPSPTLDALRITSRVSVRALLNPTPEPCPPQSSSASSKGNEEPTPVDIPVADEDVVPLDLSDPSAEINVAACPVQTQAAAQDQTPLSGCSHPRAPSLPVSNSSRAGTPDVADPDDTLSSPLSSPPRSVADEEESAIDIDVGVHVDIDIETEDCRPLTALPVEPPRSTIASRAPSIVRDFAEEGVDRVRLPPRKKARRADDADLTPLHAALLEKNPIAPVAIDQRGNMDLQVSDGDRPEAARKQQGTSQKKRRRVIWSDDELDSDADVPTSVPDSSEPQPVSAQKLKSQEVPRKRVREKGQDKERDREKTKKPRVKAAGDAENEPLKSLVGSGVGLVGPPSTAKAASAGPAPPASATNLTLPAPVSSSPPRPVGEEHPPVQSAEDVKARHDQFATNAKDSYGATPKIVGDLSKTSCADDKENRDLLGFTLPLPAAELEGMLIETLATSRASSLATTALYGALMAARPALREMALPFLTNAPVMTPADEEEKPKEEKQEGGRKPRGGRGRGGKADAAEAASRRAWVPALEGVLEAGWRRSGVFGKVVNSGTDMGDQELTLEARWFYDPDRDEDQERATLVRSMMRRPPKRSETKKAKQYYWRPLPKISRWDPEDEL</sequence>
<gene>
    <name evidence="2" type="ORF">BN946_scf184894.g13</name>
</gene>
<keyword evidence="3" id="KW-1185">Reference proteome</keyword>
<dbReference type="STRING" id="5643.A0A060SVJ7"/>
<feature type="region of interest" description="Disordered" evidence="1">
    <location>
        <begin position="401"/>
        <end position="564"/>
    </location>
</feature>
<dbReference type="Proteomes" id="UP000029665">
    <property type="component" value="Unassembled WGS sequence"/>
</dbReference>
<dbReference type="EMBL" id="CCBP010000350">
    <property type="protein sequence ID" value="CDO76224.1"/>
    <property type="molecule type" value="Genomic_DNA"/>
</dbReference>
<feature type="region of interest" description="Disordered" evidence="1">
    <location>
        <begin position="256"/>
        <end position="316"/>
    </location>
</feature>
<feature type="compositionally biased region" description="Low complexity" evidence="1">
    <location>
        <begin position="296"/>
        <end position="305"/>
    </location>
</feature>
<evidence type="ECO:0000256" key="1">
    <source>
        <dbReference type="SAM" id="MobiDB-lite"/>
    </source>
</evidence>
<organism evidence="2 3">
    <name type="scientific">Pycnoporus cinnabarinus</name>
    <name type="common">Cinnabar-red polypore</name>
    <name type="synonym">Trametes cinnabarina</name>
    <dbReference type="NCBI Taxonomy" id="5643"/>
    <lineage>
        <taxon>Eukaryota</taxon>
        <taxon>Fungi</taxon>
        <taxon>Dikarya</taxon>
        <taxon>Basidiomycota</taxon>
        <taxon>Agaricomycotina</taxon>
        <taxon>Agaricomycetes</taxon>
        <taxon>Polyporales</taxon>
        <taxon>Polyporaceae</taxon>
        <taxon>Trametes</taxon>
    </lineage>
</organism>
<feature type="compositionally biased region" description="Basic and acidic residues" evidence="1">
    <location>
        <begin position="552"/>
        <end position="564"/>
    </location>
</feature>
<feature type="region of interest" description="Disordered" evidence="1">
    <location>
        <begin position="662"/>
        <end position="698"/>
    </location>
</feature>
<feature type="compositionally biased region" description="Basic and acidic residues" evidence="1">
    <location>
        <begin position="669"/>
        <end position="680"/>
    </location>
</feature>
<feature type="compositionally biased region" description="Low complexity" evidence="1">
    <location>
        <begin position="125"/>
        <end position="137"/>
    </location>
</feature>